<organism evidence="6 7">
    <name type="scientific">Luteimicrobium album</name>
    <dbReference type="NCBI Taxonomy" id="1054550"/>
    <lineage>
        <taxon>Bacteria</taxon>
        <taxon>Bacillati</taxon>
        <taxon>Actinomycetota</taxon>
        <taxon>Actinomycetes</taxon>
        <taxon>Micrococcales</taxon>
        <taxon>Luteimicrobium</taxon>
    </lineage>
</organism>
<keyword evidence="7" id="KW-1185">Reference proteome</keyword>
<feature type="domain" description="Zinc finger CHC2-type" evidence="5">
    <location>
        <begin position="37"/>
        <end position="91"/>
    </location>
</feature>
<dbReference type="InterPro" id="IPR037068">
    <property type="entry name" value="DNA_primase_core_N_sf"/>
</dbReference>
<evidence type="ECO:0000313" key="6">
    <source>
        <dbReference type="EMBL" id="GMA25574.1"/>
    </source>
</evidence>
<dbReference type="PANTHER" id="PTHR30313:SF2">
    <property type="entry name" value="DNA PRIMASE"/>
    <property type="match status" value="1"/>
</dbReference>
<gene>
    <name evidence="6" type="ORF">GCM10025864_33330</name>
</gene>
<evidence type="ECO:0000259" key="5">
    <source>
        <dbReference type="SMART" id="SM00400"/>
    </source>
</evidence>
<keyword evidence="2" id="KW-0863">Zinc-finger</keyword>
<dbReference type="InterPro" id="IPR013264">
    <property type="entry name" value="DNAG_N"/>
</dbReference>
<dbReference type="Pfam" id="PF01807">
    <property type="entry name" value="Zn_ribbon_DnaG"/>
    <property type="match status" value="1"/>
</dbReference>
<feature type="region of interest" description="Disordered" evidence="4">
    <location>
        <begin position="255"/>
        <end position="280"/>
    </location>
</feature>
<feature type="compositionally biased region" description="Low complexity" evidence="4">
    <location>
        <begin position="259"/>
        <end position="273"/>
    </location>
</feature>
<dbReference type="InterPro" id="IPR036977">
    <property type="entry name" value="DNA_primase_Znf_CHC2"/>
</dbReference>
<dbReference type="SUPFAM" id="SSF56731">
    <property type="entry name" value="DNA primase core"/>
    <property type="match status" value="1"/>
</dbReference>
<keyword evidence="1" id="KW-0479">Metal-binding</keyword>
<dbReference type="Gene3D" id="3.90.580.10">
    <property type="entry name" value="Zinc finger, CHC2-type domain"/>
    <property type="match status" value="1"/>
</dbReference>
<proteinExistence type="predicted"/>
<dbReference type="PANTHER" id="PTHR30313">
    <property type="entry name" value="DNA PRIMASE"/>
    <property type="match status" value="1"/>
</dbReference>
<dbReference type="InterPro" id="IPR002694">
    <property type="entry name" value="Znf_CHC2"/>
</dbReference>
<evidence type="ECO:0000313" key="7">
    <source>
        <dbReference type="Proteomes" id="UP001157091"/>
    </source>
</evidence>
<name>A0ABQ6I6K6_9MICO</name>
<accession>A0ABQ6I6K6</accession>
<keyword evidence="3" id="KW-0862">Zinc</keyword>
<dbReference type="InterPro" id="IPR050219">
    <property type="entry name" value="DnaG_primase"/>
</dbReference>
<dbReference type="SUPFAM" id="SSF57783">
    <property type="entry name" value="Zinc beta-ribbon"/>
    <property type="match status" value="1"/>
</dbReference>
<evidence type="ECO:0000256" key="4">
    <source>
        <dbReference type="SAM" id="MobiDB-lite"/>
    </source>
</evidence>
<dbReference type="Gene3D" id="3.90.980.10">
    <property type="entry name" value="DNA primase, catalytic core, N-terminal domain"/>
    <property type="match status" value="1"/>
</dbReference>
<evidence type="ECO:0000256" key="1">
    <source>
        <dbReference type="ARBA" id="ARBA00022723"/>
    </source>
</evidence>
<dbReference type="SMART" id="SM00400">
    <property type="entry name" value="ZnF_CHCC"/>
    <property type="match status" value="1"/>
</dbReference>
<comment type="caution">
    <text evidence="6">The sequence shown here is derived from an EMBL/GenBank/DDBJ whole genome shotgun (WGS) entry which is preliminary data.</text>
</comment>
<protein>
    <recommendedName>
        <fullName evidence="5">Zinc finger CHC2-type domain-containing protein</fullName>
    </recommendedName>
</protein>
<dbReference type="EMBL" id="BSUK01000001">
    <property type="protein sequence ID" value="GMA25574.1"/>
    <property type="molecule type" value="Genomic_DNA"/>
</dbReference>
<dbReference type="Pfam" id="PF08275">
    <property type="entry name" value="DNAG_N"/>
    <property type="match status" value="1"/>
</dbReference>
<evidence type="ECO:0000256" key="3">
    <source>
        <dbReference type="ARBA" id="ARBA00022833"/>
    </source>
</evidence>
<reference evidence="7" key="1">
    <citation type="journal article" date="2019" name="Int. J. Syst. Evol. Microbiol.">
        <title>The Global Catalogue of Microorganisms (GCM) 10K type strain sequencing project: providing services to taxonomists for standard genome sequencing and annotation.</title>
        <authorList>
            <consortium name="The Broad Institute Genomics Platform"/>
            <consortium name="The Broad Institute Genome Sequencing Center for Infectious Disease"/>
            <person name="Wu L."/>
            <person name="Ma J."/>
        </authorList>
    </citation>
    <scope>NUCLEOTIDE SEQUENCE [LARGE SCALE GENOMIC DNA]</scope>
    <source>
        <strain evidence="7">NBRC 106348</strain>
    </source>
</reference>
<evidence type="ECO:0000256" key="2">
    <source>
        <dbReference type="ARBA" id="ARBA00022771"/>
    </source>
</evidence>
<sequence>MAGRIRREDVDAVRDRTRIEEIVGQHVTLRPAGVGSLKGLCPFHDERTPSFHVRPQVGRWHCFGCGEGGDVISFVQKVDGLGFTEAVEYLAGRVGIQLRYEDGGGPRTREEPGRRQRLLDANRQASAYYTEQLVSPGAAAGRAFLAERSFERADAETFGVGYAPQGWDNLHRHLRSKGFTDAELLAAGLVTQGQRGVYDRFRGRLIWPIRDVTGEVVGFGARRLFDEDQGPKYLNTPETTLYKKSQVLYGIDLAKRRSPSSAGRSSSRATPTSWPRTCPA</sequence>
<dbReference type="Proteomes" id="UP001157091">
    <property type="component" value="Unassembled WGS sequence"/>
</dbReference>